<evidence type="ECO:0000256" key="3">
    <source>
        <dbReference type="ARBA" id="ARBA00022475"/>
    </source>
</evidence>
<name>A0A1L7LKA0_9STRE</name>
<dbReference type="GO" id="GO:0005886">
    <property type="term" value="C:plasma membrane"/>
    <property type="evidence" value="ECO:0007669"/>
    <property type="project" value="UniProtKB-SubCell"/>
</dbReference>
<evidence type="ECO:0000256" key="9">
    <source>
        <dbReference type="ARBA" id="ARBA00023163"/>
    </source>
</evidence>
<evidence type="ECO:0000256" key="4">
    <source>
        <dbReference type="ARBA" id="ARBA00022692"/>
    </source>
</evidence>
<evidence type="ECO:0000256" key="2">
    <source>
        <dbReference type="ARBA" id="ARBA00006068"/>
    </source>
</evidence>
<evidence type="ECO:0000256" key="8">
    <source>
        <dbReference type="ARBA" id="ARBA00023136"/>
    </source>
</evidence>
<evidence type="ECO:0000256" key="1">
    <source>
        <dbReference type="ARBA" id="ARBA00004401"/>
    </source>
</evidence>
<keyword evidence="6 13" id="KW-1133">Transmembrane helix</keyword>
<feature type="region of interest" description="Disordered" evidence="12">
    <location>
        <begin position="95"/>
        <end position="128"/>
    </location>
</feature>
<evidence type="ECO:0000259" key="14">
    <source>
        <dbReference type="Pfam" id="PF03816"/>
    </source>
</evidence>
<dbReference type="InterPro" id="IPR004474">
    <property type="entry name" value="LytR_CpsA_psr"/>
</dbReference>
<keyword evidence="4 13" id="KW-0812">Transmembrane</keyword>
<dbReference type="KEGG" id="strg:SRT_13500"/>
<dbReference type="AlphaFoldDB" id="A0A1L7LKA0"/>
<accession>A0A1L7LKA0</accession>
<evidence type="ECO:0000313" key="16">
    <source>
        <dbReference type="Proteomes" id="UP000217758"/>
    </source>
</evidence>
<proteinExistence type="inferred from homology"/>
<evidence type="ECO:0000256" key="5">
    <source>
        <dbReference type="ARBA" id="ARBA00022968"/>
    </source>
</evidence>
<keyword evidence="5" id="KW-0735">Signal-anchor</keyword>
<dbReference type="PANTHER" id="PTHR33392:SF8">
    <property type="entry name" value="REGULATORY PROTEIN MSRR"/>
    <property type="match status" value="1"/>
</dbReference>
<dbReference type="PANTHER" id="PTHR33392">
    <property type="entry name" value="POLYISOPRENYL-TEICHOIC ACID--PEPTIDOGLYCAN TEICHOIC ACID TRANSFERASE TAGU"/>
    <property type="match status" value="1"/>
</dbReference>
<dbReference type="Pfam" id="PF03816">
    <property type="entry name" value="LytR_cpsA_psr"/>
    <property type="match status" value="1"/>
</dbReference>
<evidence type="ECO:0000256" key="10">
    <source>
        <dbReference type="ARBA" id="ARBA00037178"/>
    </source>
</evidence>
<keyword evidence="8 13" id="KW-0472">Membrane</keyword>
<evidence type="ECO:0000256" key="12">
    <source>
        <dbReference type="SAM" id="MobiDB-lite"/>
    </source>
</evidence>
<comment type="function">
    <text evidence="10">Involved in SarA attenuation. Affects resistance to oxacillin and teicoplanin, as well as the synthesis of virulence factors.</text>
</comment>
<evidence type="ECO:0000256" key="6">
    <source>
        <dbReference type="ARBA" id="ARBA00022989"/>
    </source>
</evidence>
<keyword evidence="16" id="KW-1185">Reference proteome</keyword>
<protein>
    <recommendedName>
        <fullName evidence="11">Regulatory protein MsrR</fullName>
    </recommendedName>
</protein>
<dbReference type="RefSeq" id="WP_128833491.1">
    <property type="nucleotide sequence ID" value="NZ_AP014612.1"/>
</dbReference>
<evidence type="ECO:0000256" key="13">
    <source>
        <dbReference type="SAM" id="Phobius"/>
    </source>
</evidence>
<evidence type="ECO:0000256" key="11">
    <source>
        <dbReference type="ARBA" id="ARBA00040752"/>
    </source>
</evidence>
<feature type="transmembrane region" description="Helical" evidence="13">
    <location>
        <begin position="135"/>
        <end position="155"/>
    </location>
</feature>
<dbReference type="InterPro" id="IPR050922">
    <property type="entry name" value="LytR/CpsA/Psr_CW_biosynth"/>
</dbReference>
<evidence type="ECO:0000256" key="7">
    <source>
        <dbReference type="ARBA" id="ARBA00023015"/>
    </source>
</evidence>
<dbReference type="Proteomes" id="UP000217758">
    <property type="component" value="Chromosome"/>
</dbReference>
<keyword evidence="7" id="KW-0805">Transcription regulation</keyword>
<sequence>MSRNNKGKVSRHEQLRYEYLLRNIAYLSPREQAEFDYLKKKVEIQETPSYYYDEHEDNYYQDYEQSYNNNYEDDYQDADQWDDYYANSHYTDQGLPVYPEQQSTRSQRKNHQGKRRDSVSATKPKKRRRWTVKRTLKAVCLLLLVIFAGMIVMFIKGMNDISAGKNKNYKPAVVEKFNGKNTKDGTNILVLGSDQRITQGSSEARTDTIMVLNVGNKDKKIKMVSFMRDTLVNIKGVSADNYSYDNKLNSAFNIGEQDNNQGAELMRQTLKRNFDIDIKYYVMVDFQTFAEAIDTLFPNGVEINAKFATVGGEAVDSVEVPDDLNMKDGVVPNQTISVGKQKMDGRTLLNYARFRKDDEGDFGRTKRQQQVMSAIMSQIKDPTKLFTGSAALGKIYALTSTNISYGFLLSHGLSVLTNGKKVEQVTVPDNGDWIDDYDIYGGQALSIDFDKYKKKLAHLGVR</sequence>
<comment type="similarity">
    <text evidence="2">Belongs to the LytR/CpsA/Psr (LCP) family.</text>
</comment>
<reference evidence="15 16" key="1">
    <citation type="journal article" date="2016" name="Microbiol. Immunol.">
        <title>Complete genome sequence of Streptococcus troglodytae TKU31 isolated from the oral cavity of a chimpanzee (Pan troglodytes).</title>
        <authorList>
            <person name="Okamoto M."/>
            <person name="Naito M."/>
            <person name="Miyanohara M."/>
            <person name="Imai S."/>
            <person name="Nomura Y."/>
            <person name="Saito W."/>
            <person name="Momoi Y."/>
            <person name="Takada K."/>
            <person name="Miyabe-Nishiwaki T."/>
            <person name="Tomonaga M."/>
            <person name="Hanada N."/>
        </authorList>
    </citation>
    <scope>NUCLEOTIDE SEQUENCE [LARGE SCALE GENOMIC DNA]</scope>
    <source>
        <strain evidence="16">TKU 31</strain>
    </source>
</reference>
<keyword evidence="3" id="KW-1003">Cell membrane</keyword>
<dbReference type="Gene3D" id="3.40.630.190">
    <property type="entry name" value="LCP protein"/>
    <property type="match status" value="1"/>
</dbReference>
<dbReference type="EMBL" id="AP014612">
    <property type="protein sequence ID" value="BAQ24611.1"/>
    <property type="molecule type" value="Genomic_DNA"/>
</dbReference>
<organism evidence="15 16">
    <name type="scientific">Streptococcus troglodytae</name>
    <dbReference type="NCBI Taxonomy" id="1111760"/>
    <lineage>
        <taxon>Bacteria</taxon>
        <taxon>Bacillati</taxon>
        <taxon>Bacillota</taxon>
        <taxon>Bacilli</taxon>
        <taxon>Lactobacillales</taxon>
        <taxon>Streptococcaceae</taxon>
        <taxon>Streptococcus</taxon>
    </lineage>
</organism>
<evidence type="ECO:0000313" key="15">
    <source>
        <dbReference type="EMBL" id="BAQ24611.1"/>
    </source>
</evidence>
<dbReference type="NCBIfam" id="TIGR00350">
    <property type="entry name" value="lytR_cpsA_psr"/>
    <property type="match status" value="1"/>
</dbReference>
<comment type="subcellular location">
    <subcellularLocation>
        <location evidence="1">Cell membrane</location>
        <topology evidence="1">Single-pass type II membrane protein</topology>
    </subcellularLocation>
</comment>
<feature type="domain" description="Cell envelope-related transcriptional attenuator" evidence="14">
    <location>
        <begin position="205"/>
        <end position="380"/>
    </location>
</feature>
<gene>
    <name evidence="15" type="ORF">SRT_13500</name>
</gene>
<keyword evidence="9" id="KW-0804">Transcription</keyword>